<feature type="compositionally biased region" description="Basic and acidic residues" evidence="1">
    <location>
        <begin position="148"/>
        <end position="159"/>
    </location>
</feature>
<feature type="compositionally biased region" description="Pro residues" evidence="1">
    <location>
        <begin position="575"/>
        <end position="588"/>
    </location>
</feature>
<reference evidence="2" key="1">
    <citation type="journal article" date="2022" name="bioRxiv">
        <title>Genomics of Preaxostyla Flagellates Illuminates Evolutionary Transitions and the Path Towards Mitochondrial Loss.</title>
        <authorList>
            <person name="Novak L.V.F."/>
            <person name="Treitli S.C."/>
            <person name="Pyrih J."/>
            <person name="Halakuc P."/>
            <person name="Pipaliya S.V."/>
            <person name="Vacek V."/>
            <person name="Brzon O."/>
            <person name="Soukal P."/>
            <person name="Eme L."/>
            <person name="Dacks J.B."/>
            <person name="Karnkowska A."/>
            <person name="Elias M."/>
            <person name="Hampl V."/>
        </authorList>
    </citation>
    <scope>NUCLEOTIDE SEQUENCE</scope>
    <source>
        <strain evidence="2">RCP-MX</strain>
    </source>
</reference>
<feature type="compositionally biased region" description="Pro residues" evidence="1">
    <location>
        <begin position="175"/>
        <end position="198"/>
    </location>
</feature>
<evidence type="ECO:0000313" key="2">
    <source>
        <dbReference type="EMBL" id="KAJ4455996.1"/>
    </source>
</evidence>
<feature type="region of interest" description="Disordered" evidence="1">
    <location>
        <begin position="433"/>
        <end position="470"/>
    </location>
</feature>
<comment type="caution">
    <text evidence="2">The sequence shown here is derived from an EMBL/GenBank/DDBJ whole genome shotgun (WGS) entry which is preliminary data.</text>
</comment>
<dbReference type="SUPFAM" id="SSF54928">
    <property type="entry name" value="RNA-binding domain, RBD"/>
    <property type="match status" value="1"/>
</dbReference>
<dbReference type="EMBL" id="JAPMOS010000086">
    <property type="protein sequence ID" value="KAJ4455996.1"/>
    <property type="molecule type" value="Genomic_DNA"/>
</dbReference>
<feature type="region of interest" description="Disordered" evidence="1">
    <location>
        <begin position="1"/>
        <end position="198"/>
    </location>
</feature>
<dbReference type="Gene3D" id="3.30.70.330">
    <property type="match status" value="1"/>
</dbReference>
<feature type="compositionally biased region" description="Pro residues" evidence="1">
    <location>
        <begin position="109"/>
        <end position="120"/>
    </location>
</feature>
<feature type="compositionally biased region" description="Basic residues" evidence="1">
    <location>
        <begin position="160"/>
        <end position="170"/>
    </location>
</feature>
<feature type="compositionally biased region" description="Low complexity" evidence="1">
    <location>
        <begin position="442"/>
        <end position="457"/>
    </location>
</feature>
<organism evidence="2 3">
    <name type="scientific">Paratrimastix pyriformis</name>
    <dbReference type="NCBI Taxonomy" id="342808"/>
    <lineage>
        <taxon>Eukaryota</taxon>
        <taxon>Metamonada</taxon>
        <taxon>Preaxostyla</taxon>
        <taxon>Paratrimastigidae</taxon>
        <taxon>Paratrimastix</taxon>
    </lineage>
</organism>
<evidence type="ECO:0008006" key="4">
    <source>
        <dbReference type="Google" id="ProtNLM"/>
    </source>
</evidence>
<keyword evidence="3" id="KW-1185">Reference proteome</keyword>
<proteinExistence type="predicted"/>
<accession>A0ABQ8U9K6</accession>
<evidence type="ECO:0000313" key="3">
    <source>
        <dbReference type="Proteomes" id="UP001141327"/>
    </source>
</evidence>
<evidence type="ECO:0000256" key="1">
    <source>
        <dbReference type="SAM" id="MobiDB-lite"/>
    </source>
</evidence>
<name>A0ABQ8U9K6_9EUKA</name>
<dbReference type="InterPro" id="IPR035979">
    <property type="entry name" value="RBD_domain_sf"/>
</dbReference>
<dbReference type="Proteomes" id="UP001141327">
    <property type="component" value="Unassembled WGS sequence"/>
</dbReference>
<sequence>MTCTDYLTHPNKSHIASQQRSHHSERANPPLPGQGLSTCLRGRYRSRPVTGAPPRGKRARSPGTADQRGGAEDAPRRTAAARADARTPTKTDSSQPEGPATDPVTSPGTPRPPPSQQPPSPRRRRIPGLGQPPALIASPPELSPPQEEGARGPRGDPRAQRRRLPPRRRPALTALPPPPHPPPPSPPKAPPIAPPQLAFPPLKSNLEVGVRFEAREGCCAASAVIRLLAEVFAAAPAVQDAMVAGGDLSQIVAAGLAANLSRATQTLVVPPPATTLLLGGAAPHPGGWCARELWARLTMPLIGSGMVPNIPQVDMGPIWPVSSLLRDQGPPSPLLAVQPAQGEADSLVMGGLDIASVRYAALGGLIHLGAPSGGHEVAFVARPSSSGPPQLGLLDGAAAVSALDRGWLARATVVLLLPRVLLEACPLARGLCGDPASPPSTQPSSSPPTSEAPAQEPKTQVRTPPRTGPDMIWVGGLPSSCAHPDLVAGLAKSSLHVLAARRPRGARGPRPYAFVQLASHDEAVRAVQLGTIDICGARVVLRKIRMGRQQQATAHRAVAPACPPAPSQRVALPAAPAPPAPTGPPSGI</sequence>
<feature type="region of interest" description="Disordered" evidence="1">
    <location>
        <begin position="558"/>
        <end position="588"/>
    </location>
</feature>
<dbReference type="InterPro" id="IPR012677">
    <property type="entry name" value="Nucleotide-bd_a/b_plait_sf"/>
</dbReference>
<protein>
    <recommendedName>
        <fullName evidence="4">RRM domain-containing protein</fullName>
    </recommendedName>
</protein>
<gene>
    <name evidence="2" type="ORF">PAPYR_8961</name>
</gene>